<keyword evidence="11" id="KW-0325">Glycoprotein</keyword>
<dbReference type="Proteomes" id="UP000094285">
    <property type="component" value="Unassembled WGS sequence"/>
</dbReference>
<dbReference type="SUPFAM" id="SSF53448">
    <property type="entry name" value="Nucleotide-diphospho-sugar transferases"/>
    <property type="match status" value="1"/>
</dbReference>
<dbReference type="GO" id="GO:0000033">
    <property type="term" value="F:alpha-1,3-mannosyltransferase activity"/>
    <property type="evidence" value="ECO:0007669"/>
    <property type="project" value="TreeGrafter"/>
</dbReference>
<dbReference type="UniPathway" id="UPA00378"/>
<dbReference type="GO" id="GO:0000139">
    <property type="term" value="C:Golgi membrane"/>
    <property type="evidence" value="ECO:0007669"/>
    <property type="project" value="UniProtKB-SubCell"/>
</dbReference>
<evidence type="ECO:0000256" key="9">
    <source>
        <dbReference type="ARBA" id="ARBA00023034"/>
    </source>
</evidence>
<protein>
    <submittedName>
        <fullName evidence="13">Glycosyltransferase family 71 protein</fullName>
    </submittedName>
</protein>
<keyword evidence="4" id="KW-0328">Glycosyltransferase</keyword>
<evidence type="ECO:0000256" key="12">
    <source>
        <dbReference type="SAM" id="Phobius"/>
    </source>
</evidence>
<comment type="pathway">
    <text evidence="2">Protein modification; protein glycosylation.</text>
</comment>
<comment type="subcellular location">
    <subcellularLocation>
        <location evidence="1">Golgi apparatus membrane</location>
        <topology evidence="1">Single-pass type II membrane protein</topology>
    </subcellularLocation>
</comment>
<evidence type="ECO:0000256" key="6">
    <source>
        <dbReference type="ARBA" id="ARBA00022692"/>
    </source>
</evidence>
<gene>
    <name evidence="13" type="ORF">CANTADRAFT_20477</name>
</gene>
<evidence type="ECO:0000256" key="10">
    <source>
        <dbReference type="ARBA" id="ARBA00023136"/>
    </source>
</evidence>
<evidence type="ECO:0000256" key="3">
    <source>
        <dbReference type="ARBA" id="ARBA00009105"/>
    </source>
</evidence>
<evidence type="ECO:0000256" key="5">
    <source>
        <dbReference type="ARBA" id="ARBA00022679"/>
    </source>
</evidence>
<keyword evidence="5 13" id="KW-0808">Transferase</keyword>
<dbReference type="InterPro" id="IPR022751">
    <property type="entry name" value="Alpha_mannosyltransferase"/>
</dbReference>
<keyword evidence="14" id="KW-1185">Reference proteome</keyword>
<dbReference type="PANTHER" id="PTHR31392:SF1">
    <property type="entry name" value="ALPHA-1,3-MANNOSYLTRANSFERASE MNN1-RELATED"/>
    <property type="match status" value="1"/>
</dbReference>
<evidence type="ECO:0000256" key="11">
    <source>
        <dbReference type="ARBA" id="ARBA00023180"/>
    </source>
</evidence>
<dbReference type="OrthoDB" id="430354at2759"/>
<dbReference type="AlphaFoldDB" id="A0A1E4SN31"/>
<name>A0A1E4SN31_9ASCO</name>
<dbReference type="GeneID" id="30980709"/>
<keyword evidence="6 12" id="KW-0812">Transmembrane</keyword>
<evidence type="ECO:0000256" key="7">
    <source>
        <dbReference type="ARBA" id="ARBA00022968"/>
    </source>
</evidence>
<evidence type="ECO:0000313" key="13">
    <source>
        <dbReference type="EMBL" id="ODV80923.1"/>
    </source>
</evidence>
<comment type="similarity">
    <text evidence="3">Belongs to the MNN1/MNT family.</text>
</comment>
<evidence type="ECO:0000313" key="14">
    <source>
        <dbReference type="Proteomes" id="UP000094285"/>
    </source>
</evidence>
<keyword evidence="10 12" id="KW-0472">Membrane</keyword>
<accession>A0A1E4SN31</accession>
<reference evidence="14" key="1">
    <citation type="submission" date="2016-05" db="EMBL/GenBank/DDBJ databases">
        <title>Comparative genomics of biotechnologically important yeasts.</title>
        <authorList>
            <consortium name="DOE Joint Genome Institute"/>
            <person name="Riley R."/>
            <person name="Haridas S."/>
            <person name="Wolfe K.H."/>
            <person name="Lopes M.R."/>
            <person name="Hittinger C.T."/>
            <person name="Goker M."/>
            <person name="Salamov A."/>
            <person name="Wisecaver J."/>
            <person name="Long T.M."/>
            <person name="Aerts A.L."/>
            <person name="Barry K."/>
            <person name="Choi C."/>
            <person name="Clum A."/>
            <person name="Coughlan A.Y."/>
            <person name="Deshpande S."/>
            <person name="Douglass A.P."/>
            <person name="Hanson S.J."/>
            <person name="Klenk H.-P."/>
            <person name="Labutti K."/>
            <person name="Lapidus A."/>
            <person name="Lindquist E."/>
            <person name="Lipzen A."/>
            <person name="Meier-Kolthoff J.P."/>
            <person name="Ohm R.A."/>
            <person name="Otillar R.P."/>
            <person name="Pangilinan J."/>
            <person name="Peng Y."/>
            <person name="Rokas A."/>
            <person name="Rosa C.A."/>
            <person name="Scheuner C."/>
            <person name="Sibirny A.A."/>
            <person name="Slot J.C."/>
            <person name="Stielow J.B."/>
            <person name="Sun H."/>
            <person name="Kurtzman C.P."/>
            <person name="Blackwell M."/>
            <person name="Grigoriev I.V."/>
            <person name="Jeffries T.W."/>
        </authorList>
    </citation>
    <scope>NUCLEOTIDE SEQUENCE [LARGE SCALE GENOMIC DNA]</scope>
    <source>
        <strain evidence="14">NRRL Y-17324</strain>
    </source>
</reference>
<dbReference type="GO" id="GO:0006493">
    <property type="term" value="P:protein O-linked glycosylation"/>
    <property type="evidence" value="ECO:0007669"/>
    <property type="project" value="TreeGrafter"/>
</dbReference>
<sequence length="855" mass="99347">MRFSLKRLTLILVATVVVLILYLICIVNFDDMSAFYQDLLIHDRYDDRSFKNSDSIIRQEFHYSNYLFEGYDNFTALYDNDIERVQSLPLNEKCKAFFDQHELYNPEWAIDLWRGDIKFEKNINHKKMFFKSRSDILKEQKSAKGESDEITRIDNNTINEEFKNSYKASKIAEQGMADTITLMRLYGKCFVNNENHEMNDIYQKYSNKLFPFLNTHALPTFERLTQQGDRLFGDNILPVFHTDNQFTGQTVLYDPGHDNLIDFLHKNTSGKGIVISAANKHVRDLIKLIRVLRALNNRLPIQIVYNGDINTKSRRIIELVATRDIDFLLNPGMASEHLDVLPELKLLEQYKDYGSEFPPQDIWLVNIKFSIEKQEKQSFPKYSNKLLALLMSSFEEVVLLDADTVPLVPIIEFFESDEYKKSGTFFFKDRSLRDHNDYIETNYFSKLFPINEKSMDTLFNIPLVTNKTMSNKYMTGWRHFQEAGVVALQKKDHFLPILMTLPLSYWRDPARSSIWGDKEMYWLGFAMSGDESYEFNEYSAASVGELTKNSTYAFYPNTTSQELCSTHPGHVDKNGKLLWINSGFSFCKKNGSFRDRLNFPFSIFEAEELNQKYSKPLQIRAAIIPPDLPNLREPFNPIDDTPELDFMESWTHRHKDMDELDNRRIEDYGPQKGWMHNPNCQGYFYCAYNQIATYNLTNGNGLDEGHVFEFDEESTKLFDYLGKIWITGNVRTEPRARPVKPTPQSTVQITSIDTSKQAELSSTQHALIQDSPFTQQSQRMPDIPEVVQQEPAEDISSEEESSSLMNKLTNVLDKSKIPKEQQLSESGNEFLGMILADLVVSPARSQQYATEEQEW</sequence>
<evidence type="ECO:0000256" key="2">
    <source>
        <dbReference type="ARBA" id="ARBA00004922"/>
    </source>
</evidence>
<dbReference type="Pfam" id="PF11051">
    <property type="entry name" value="Mannosyl_trans3"/>
    <property type="match status" value="1"/>
</dbReference>
<dbReference type="EMBL" id="KV453910">
    <property type="protein sequence ID" value="ODV80923.1"/>
    <property type="molecule type" value="Genomic_DNA"/>
</dbReference>
<organism evidence="13 14">
    <name type="scientific">Suhomyces tanzawaensis NRRL Y-17324</name>
    <dbReference type="NCBI Taxonomy" id="984487"/>
    <lineage>
        <taxon>Eukaryota</taxon>
        <taxon>Fungi</taxon>
        <taxon>Dikarya</taxon>
        <taxon>Ascomycota</taxon>
        <taxon>Saccharomycotina</taxon>
        <taxon>Pichiomycetes</taxon>
        <taxon>Debaryomycetaceae</taxon>
        <taxon>Suhomyces</taxon>
    </lineage>
</organism>
<evidence type="ECO:0000256" key="8">
    <source>
        <dbReference type="ARBA" id="ARBA00022989"/>
    </source>
</evidence>
<dbReference type="STRING" id="984487.A0A1E4SN31"/>
<proteinExistence type="inferred from homology"/>
<keyword evidence="9" id="KW-0333">Golgi apparatus</keyword>
<evidence type="ECO:0000256" key="1">
    <source>
        <dbReference type="ARBA" id="ARBA00004323"/>
    </source>
</evidence>
<dbReference type="InterPro" id="IPR029044">
    <property type="entry name" value="Nucleotide-diphossugar_trans"/>
</dbReference>
<dbReference type="GO" id="GO:0046354">
    <property type="term" value="P:mannan biosynthetic process"/>
    <property type="evidence" value="ECO:0007669"/>
    <property type="project" value="UniProtKB-ARBA"/>
</dbReference>
<dbReference type="PANTHER" id="PTHR31392">
    <property type="entry name" value="ALPHA-1,3-MANNOSYLTRANSFERASE MNN1-RELATED"/>
    <property type="match status" value="1"/>
</dbReference>
<feature type="transmembrane region" description="Helical" evidence="12">
    <location>
        <begin position="7"/>
        <end position="29"/>
    </location>
</feature>
<keyword evidence="8 12" id="KW-1133">Transmembrane helix</keyword>
<evidence type="ECO:0000256" key="4">
    <source>
        <dbReference type="ARBA" id="ARBA00022676"/>
    </source>
</evidence>
<keyword evidence="7" id="KW-0735">Signal-anchor</keyword>
<dbReference type="RefSeq" id="XP_020066045.1">
    <property type="nucleotide sequence ID" value="XM_020206572.1"/>
</dbReference>